<accession>A0A3N2H755</accession>
<evidence type="ECO:0000313" key="1">
    <source>
        <dbReference type="EMBL" id="ROS44742.1"/>
    </source>
</evidence>
<dbReference type="AlphaFoldDB" id="A0A3N2H755"/>
<reference evidence="1 2" key="1">
    <citation type="submission" date="2018-11" db="EMBL/GenBank/DDBJ databases">
        <title>Sequencing the genomes of 1000 actinobacteria strains.</title>
        <authorList>
            <person name="Klenk H.-P."/>
        </authorList>
    </citation>
    <scope>NUCLEOTIDE SEQUENCE [LARGE SCALE GENOMIC DNA]</scope>
    <source>
        <strain evidence="1 2">DSM 44348</strain>
    </source>
</reference>
<name>A0A3N2H755_9PSEU</name>
<dbReference type="RefSeq" id="WP_208722486.1">
    <property type="nucleotide sequence ID" value="NZ_CBDRBM010000014.1"/>
</dbReference>
<dbReference type="EMBL" id="RKHY01000001">
    <property type="protein sequence ID" value="ROS44742.1"/>
    <property type="molecule type" value="Genomic_DNA"/>
</dbReference>
<evidence type="ECO:0000313" key="2">
    <source>
        <dbReference type="Proteomes" id="UP000274843"/>
    </source>
</evidence>
<comment type="caution">
    <text evidence="1">The sequence shown here is derived from an EMBL/GenBank/DDBJ whole genome shotgun (WGS) entry which is preliminary data.</text>
</comment>
<keyword evidence="2" id="KW-1185">Reference proteome</keyword>
<dbReference type="GeneID" id="301848429"/>
<protein>
    <submittedName>
        <fullName evidence="1">Uncharacterized protein</fullName>
    </submittedName>
</protein>
<gene>
    <name evidence="1" type="ORF">EDD35_7193</name>
</gene>
<proteinExistence type="predicted"/>
<organism evidence="1 2">
    <name type="scientific">Amycolatopsis thermoflava</name>
    <dbReference type="NCBI Taxonomy" id="84480"/>
    <lineage>
        <taxon>Bacteria</taxon>
        <taxon>Bacillati</taxon>
        <taxon>Actinomycetota</taxon>
        <taxon>Actinomycetes</taxon>
        <taxon>Pseudonocardiales</taxon>
        <taxon>Pseudonocardiaceae</taxon>
        <taxon>Amycolatopsis</taxon>
        <taxon>Amycolatopsis methanolica group</taxon>
    </lineage>
</organism>
<dbReference type="Proteomes" id="UP000274843">
    <property type="component" value="Unassembled WGS sequence"/>
</dbReference>
<sequence>MYATVHQFRRSFRDGGEDWGTSRPGSLGGCVLAEIAGAAGAEITFWPDRDSAAACGGSAVYQVAFTGAAPGEPRFAQATWFAGPRRQEVADAGARAGRDRIWPAVRELRGAGNCYALVGEDNACLVLGFADSVETIEAVQRAVMTSELLPGEDEALLPGPDRVDVHRVLQANLPTPVGDPR</sequence>